<dbReference type="KEGG" id="rsa:RSal33209_1460"/>
<feature type="transmembrane region" description="Helical" evidence="1">
    <location>
        <begin position="21"/>
        <end position="53"/>
    </location>
</feature>
<accession>A9WNE0</accession>
<dbReference type="HOGENOM" id="CLU_1309291_0_0_11"/>
<dbReference type="Proteomes" id="UP000002007">
    <property type="component" value="Chromosome"/>
</dbReference>
<dbReference type="RefSeq" id="WP_012244877.1">
    <property type="nucleotide sequence ID" value="NC_010168.1"/>
</dbReference>
<keyword evidence="1" id="KW-1133">Transmembrane helix</keyword>
<evidence type="ECO:0000313" key="3">
    <source>
        <dbReference type="Proteomes" id="UP000002007"/>
    </source>
</evidence>
<reference evidence="3" key="1">
    <citation type="journal article" date="2008" name="J. Bacteriol.">
        <title>Genome sequence of the fish pathogen Renibacterium salmoninarum suggests reductive evolution away from an environmental Arthrobacter ancestor.</title>
        <authorList>
            <person name="Wiens G.D."/>
            <person name="Rockey D.D."/>
            <person name="Wu Z."/>
            <person name="Chang J."/>
            <person name="Levy R."/>
            <person name="Crane S."/>
            <person name="Chen D.S."/>
            <person name="Capri G.R."/>
            <person name="Burnett J.R."/>
            <person name="Sudheesh P.S."/>
            <person name="Schipma M.J."/>
            <person name="Burd H."/>
            <person name="Bhattacharyya A."/>
            <person name="Rhodes L.D."/>
            <person name="Kaul R."/>
            <person name="Strom M.S."/>
        </authorList>
    </citation>
    <scope>NUCLEOTIDE SEQUENCE [LARGE SCALE GENOMIC DNA]</scope>
    <source>
        <strain evidence="3">ATCC 33209 / DSM 20767 / JCM 11484 / NBRC 15589 / NCIMB 2235</strain>
    </source>
</reference>
<feature type="transmembrane region" description="Helical" evidence="1">
    <location>
        <begin position="59"/>
        <end position="79"/>
    </location>
</feature>
<dbReference type="eggNOG" id="ENOG502Z89R">
    <property type="taxonomic scope" value="Bacteria"/>
</dbReference>
<name>A9WNE0_RENSM</name>
<keyword evidence="1" id="KW-0812">Transmembrane</keyword>
<feature type="transmembrane region" description="Helical" evidence="1">
    <location>
        <begin position="169"/>
        <end position="188"/>
    </location>
</feature>
<organism evidence="2 3">
    <name type="scientific">Renibacterium salmoninarum (strain ATCC 33209 / DSM 20767 / JCM 11484 / NBRC 15589 / NCIMB 2235)</name>
    <dbReference type="NCBI Taxonomy" id="288705"/>
    <lineage>
        <taxon>Bacteria</taxon>
        <taxon>Bacillati</taxon>
        <taxon>Actinomycetota</taxon>
        <taxon>Actinomycetes</taxon>
        <taxon>Micrococcales</taxon>
        <taxon>Micrococcaceae</taxon>
        <taxon>Renibacterium</taxon>
    </lineage>
</organism>
<keyword evidence="3" id="KW-1185">Reference proteome</keyword>
<feature type="transmembrane region" description="Helical" evidence="1">
    <location>
        <begin position="135"/>
        <end position="157"/>
    </location>
</feature>
<feature type="transmembrane region" description="Helical" evidence="1">
    <location>
        <begin position="100"/>
        <end position="129"/>
    </location>
</feature>
<keyword evidence="1" id="KW-0472">Membrane</keyword>
<dbReference type="AlphaFoldDB" id="A9WNE0"/>
<dbReference type="STRING" id="288705.RSal33209_1460"/>
<evidence type="ECO:0000256" key="1">
    <source>
        <dbReference type="SAM" id="Phobius"/>
    </source>
</evidence>
<protein>
    <submittedName>
        <fullName evidence="2">Integral membrane transport protein</fullName>
    </submittedName>
</protein>
<evidence type="ECO:0000313" key="2">
    <source>
        <dbReference type="EMBL" id="ABY23196.1"/>
    </source>
</evidence>
<sequence length="210" mass="21936">MVAHLIRLKLAILRNSPKRSTAQLVGIIIGGIYGAFLMIFFVAGLITLAFAPIELARTIVVLAGSALLLGWWIAPMLLSGVDLTLDPERFTTFAIPLRQLLLGLGIAAVVGIPGLVTLVAALGTLVTWARNPFSAVAALLCAMLAVVTCVVGSRALTSMSANMAASRKFRDLSALLILIPLILLGPIIKGLTQGIKSLGQSMPGIAESIS</sequence>
<proteinExistence type="predicted"/>
<gene>
    <name evidence="2" type="ordered locus">RSal33209_1460</name>
</gene>
<dbReference type="EMBL" id="CP000910">
    <property type="protein sequence ID" value="ABY23196.1"/>
    <property type="molecule type" value="Genomic_DNA"/>
</dbReference>